<feature type="transmembrane region" description="Helical" evidence="8">
    <location>
        <begin position="300"/>
        <end position="321"/>
    </location>
</feature>
<name>A0AA38S4E9_9PEZI</name>
<dbReference type="Pfam" id="PF00083">
    <property type="entry name" value="Sugar_tr"/>
    <property type="match status" value="1"/>
</dbReference>
<feature type="transmembrane region" description="Helical" evidence="8">
    <location>
        <begin position="174"/>
        <end position="195"/>
    </location>
</feature>
<dbReference type="PANTHER" id="PTHR48022:SF37">
    <property type="entry name" value="MAJOR FACILITATOR SUPERFAMILY (MFS) PROFILE DOMAIN-CONTAINING PROTEIN-RELATED"/>
    <property type="match status" value="1"/>
</dbReference>
<organism evidence="10 11">
    <name type="scientific">Pleurostoma richardsiae</name>
    <dbReference type="NCBI Taxonomy" id="41990"/>
    <lineage>
        <taxon>Eukaryota</taxon>
        <taxon>Fungi</taxon>
        <taxon>Dikarya</taxon>
        <taxon>Ascomycota</taxon>
        <taxon>Pezizomycotina</taxon>
        <taxon>Sordariomycetes</taxon>
        <taxon>Sordariomycetidae</taxon>
        <taxon>Calosphaeriales</taxon>
        <taxon>Pleurostomataceae</taxon>
        <taxon>Pleurostoma</taxon>
    </lineage>
</organism>
<dbReference type="Gene3D" id="1.20.1250.20">
    <property type="entry name" value="MFS general substrate transporter like domains"/>
    <property type="match status" value="1"/>
</dbReference>
<dbReference type="FunFam" id="1.20.1250.20:FF:000090">
    <property type="entry name" value="MFS sugar transporter, putative"/>
    <property type="match status" value="1"/>
</dbReference>
<keyword evidence="3 7" id="KW-0813">Transport</keyword>
<accession>A0AA38S4E9</accession>
<evidence type="ECO:0000256" key="1">
    <source>
        <dbReference type="ARBA" id="ARBA00004141"/>
    </source>
</evidence>
<reference evidence="10" key="1">
    <citation type="submission" date="2022-07" db="EMBL/GenBank/DDBJ databases">
        <title>Fungi with potential for degradation of polypropylene.</title>
        <authorList>
            <person name="Gostincar C."/>
        </authorList>
    </citation>
    <scope>NUCLEOTIDE SEQUENCE</scope>
    <source>
        <strain evidence="10">EXF-13308</strain>
    </source>
</reference>
<keyword evidence="6 8" id="KW-0472">Membrane</keyword>
<evidence type="ECO:0000259" key="9">
    <source>
        <dbReference type="PROSITE" id="PS50850"/>
    </source>
</evidence>
<dbReference type="SUPFAM" id="SSF103473">
    <property type="entry name" value="MFS general substrate transporter"/>
    <property type="match status" value="1"/>
</dbReference>
<keyword evidence="5 8" id="KW-1133">Transmembrane helix</keyword>
<evidence type="ECO:0000256" key="3">
    <source>
        <dbReference type="ARBA" id="ARBA00022448"/>
    </source>
</evidence>
<dbReference type="GO" id="GO:0016020">
    <property type="term" value="C:membrane"/>
    <property type="evidence" value="ECO:0007669"/>
    <property type="project" value="UniProtKB-SubCell"/>
</dbReference>
<evidence type="ECO:0000313" key="11">
    <source>
        <dbReference type="Proteomes" id="UP001174694"/>
    </source>
</evidence>
<proteinExistence type="inferred from homology"/>
<protein>
    <submittedName>
        <fullName evidence="10">General substrate transporter</fullName>
    </submittedName>
</protein>
<dbReference type="PROSITE" id="PS50850">
    <property type="entry name" value="MFS"/>
    <property type="match status" value="1"/>
</dbReference>
<feature type="transmembrane region" description="Helical" evidence="8">
    <location>
        <begin position="142"/>
        <end position="162"/>
    </location>
</feature>
<dbReference type="PRINTS" id="PR00171">
    <property type="entry name" value="SUGRTRNSPORT"/>
</dbReference>
<dbReference type="AlphaFoldDB" id="A0AA38S4E9"/>
<dbReference type="EMBL" id="JANBVO010000002">
    <property type="protein sequence ID" value="KAJ9156065.1"/>
    <property type="molecule type" value="Genomic_DNA"/>
</dbReference>
<gene>
    <name evidence="10" type="ORF">NKR23_g1131</name>
</gene>
<evidence type="ECO:0000256" key="6">
    <source>
        <dbReference type="ARBA" id="ARBA00023136"/>
    </source>
</evidence>
<dbReference type="InterPro" id="IPR050360">
    <property type="entry name" value="MFS_Sugar_Transporters"/>
</dbReference>
<dbReference type="PANTHER" id="PTHR48022">
    <property type="entry name" value="PLASTIDIC GLUCOSE TRANSPORTER 4"/>
    <property type="match status" value="1"/>
</dbReference>
<evidence type="ECO:0000256" key="8">
    <source>
        <dbReference type="SAM" id="Phobius"/>
    </source>
</evidence>
<dbReference type="InterPro" id="IPR005828">
    <property type="entry name" value="MFS_sugar_transport-like"/>
</dbReference>
<feature type="domain" description="Major facilitator superfamily (MFS) profile" evidence="9">
    <location>
        <begin position="16"/>
        <end position="454"/>
    </location>
</feature>
<dbReference type="GO" id="GO:0005351">
    <property type="term" value="F:carbohydrate:proton symporter activity"/>
    <property type="evidence" value="ECO:0007669"/>
    <property type="project" value="TreeGrafter"/>
</dbReference>
<feature type="transmembrane region" description="Helical" evidence="8">
    <location>
        <begin position="110"/>
        <end position="130"/>
    </location>
</feature>
<comment type="similarity">
    <text evidence="2 7">Belongs to the major facilitator superfamily. Sugar transporter (TC 2.A.1.1) family.</text>
</comment>
<evidence type="ECO:0000256" key="2">
    <source>
        <dbReference type="ARBA" id="ARBA00010992"/>
    </source>
</evidence>
<comment type="subcellular location">
    <subcellularLocation>
        <location evidence="1">Membrane</location>
        <topology evidence="1">Multi-pass membrane protein</topology>
    </subcellularLocation>
</comment>
<keyword evidence="11" id="KW-1185">Reference proteome</keyword>
<dbReference type="Proteomes" id="UP001174694">
    <property type="component" value="Unassembled WGS sequence"/>
</dbReference>
<dbReference type="InterPro" id="IPR020846">
    <property type="entry name" value="MFS_dom"/>
</dbReference>
<dbReference type="InterPro" id="IPR005829">
    <property type="entry name" value="Sugar_transporter_CS"/>
</dbReference>
<feature type="transmembrane region" description="Helical" evidence="8">
    <location>
        <begin position="52"/>
        <end position="73"/>
    </location>
</feature>
<feature type="transmembrane region" description="Helical" evidence="8">
    <location>
        <begin position="263"/>
        <end position="285"/>
    </location>
</feature>
<evidence type="ECO:0000256" key="7">
    <source>
        <dbReference type="RuleBase" id="RU003346"/>
    </source>
</evidence>
<evidence type="ECO:0000256" key="5">
    <source>
        <dbReference type="ARBA" id="ARBA00022989"/>
    </source>
</evidence>
<dbReference type="InterPro" id="IPR003663">
    <property type="entry name" value="Sugar/inositol_transpt"/>
</dbReference>
<dbReference type="NCBIfam" id="TIGR00879">
    <property type="entry name" value="SP"/>
    <property type="match status" value="1"/>
</dbReference>
<feature type="transmembrane region" description="Helical" evidence="8">
    <location>
        <begin position="365"/>
        <end position="388"/>
    </location>
</feature>
<dbReference type="InterPro" id="IPR036259">
    <property type="entry name" value="MFS_trans_sf"/>
</dbReference>
<feature type="transmembrane region" description="Helical" evidence="8">
    <location>
        <begin position="7"/>
        <end position="29"/>
    </location>
</feature>
<dbReference type="PROSITE" id="PS00217">
    <property type="entry name" value="SUGAR_TRANSPORT_2"/>
    <property type="match status" value="1"/>
</dbReference>
<evidence type="ECO:0000256" key="4">
    <source>
        <dbReference type="ARBA" id="ARBA00022692"/>
    </source>
</evidence>
<comment type="caution">
    <text evidence="10">The sequence shown here is derived from an EMBL/GenBank/DDBJ whole genome shotgun (WGS) entry which is preliminary data.</text>
</comment>
<keyword evidence="4 8" id="KW-0812">Transmembrane</keyword>
<feature type="transmembrane region" description="Helical" evidence="8">
    <location>
        <begin position="400"/>
        <end position="419"/>
    </location>
</feature>
<evidence type="ECO:0000313" key="10">
    <source>
        <dbReference type="EMBL" id="KAJ9156065.1"/>
    </source>
</evidence>
<feature type="transmembrane region" description="Helical" evidence="8">
    <location>
        <begin position="85"/>
        <end position="104"/>
    </location>
</feature>
<feature type="transmembrane region" description="Helical" evidence="8">
    <location>
        <begin position="333"/>
        <end position="353"/>
    </location>
</feature>
<sequence>MHLNISSVSFWFMVLCAGVAGVSGLMFGYDSGIITDTIAQTLFLDYFHDPSASLIGCVVAMLQAGAAVGAGIAAPMNDAWGRKKAMMVGSACGVVGAALQAGAVNVAMLIVGRLIIGLGIGILTMVVPIYQAEIAPPNARAFIMSIESIMTAFGYVIANWVGYGSSFSDTSFQWRFPLSIQVVFALIVLLAAPFLPESPRWLIERGDYEHAYKLVRKLHFTGQNEEFVRAEFHEMRDQILVEKEKTVRSYKEAFAKPSWRKRIFLACGVWVGVSLTGITSVNFYLNTFIKNLGFSTGQSLLLTGIYGFAGPISCFFAMIVLDRLPRTKMLWGGNVGLAVVLACLTGLTGGFPMSGDNANANAQRGGIAMLFIYSIVYSATYGPISWIYPVEIFPMQIRSIGFSISSVVNYATMVLFSQVSPIGLANIGWKYYIFFICSNLACAAVVLLFYPETQGKSLEQMDELFGDQMVPHALDDPVAAEKMRGNASLHEIEGTVLSSALAVAAEEFELRAGVER</sequence>
<feature type="transmembrane region" description="Helical" evidence="8">
    <location>
        <begin position="431"/>
        <end position="450"/>
    </location>
</feature>